<evidence type="ECO:0000256" key="7">
    <source>
        <dbReference type="ARBA" id="ARBA00022759"/>
    </source>
</evidence>
<feature type="domain" description="PV NS1-Nuc" evidence="15">
    <location>
        <begin position="1"/>
        <end position="196"/>
    </location>
</feature>
<dbReference type="Proteomes" id="UP000503001">
    <property type="component" value="Segment"/>
</dbReference>
<comment type="subcellular location">
    <subcellularLocation>
        <location evidence="1 12">Host nucleus</location>
    </subcellularLocation>
</comment>
<keyword evidence="9" id="KW-0067">ATP-binding</keyword>
<keyword evidence="7 12" id="KW-0255">Endonuclease</keyword>
<protein>
    <submittedName>
        <fullName evidence="16">Rep</fullName>
    </submittedName>
</protein>
<dbReference type="Gene3D" id="1.10.10.950">
    <property type="match status" value="1"/>
</dbReference>
<dbReference type="EMBL" id="MF416384">
    <property type="protein sequence ID" value="AWB14639.1"/>
    <property type="molecule type" value="Genomic_DNA"/>
</dbReference>
<dbReference type="InterPro" id="IPR001257">
    <property type="entry name" value="Parvovirus_NS1_helicase"/>
</dbReference>
<feature type="short sequence motif" description="RCR-3" evidence="12">
    <location>
        <begin position="152"/>
        <end position="156"/>
    </location>
</feature>
<dbReference type="GO" id="GO:0019079">
    <property type="term" value="P:viral genome replication"/>
    <property type="evidence" value="ECO:0007669"/>
    <property type="project" value="InterPro"/>
</dbReference>
<evidence type="ECO:0000256" key="2">
    <source>
        <dbReference type="ARBA" id="ARBA00022562"/>
    </source>
</evidence>
<dbReference type="Gene3D" id="3.40.1310.20">
    <property type="match status" value="1"/>
</dbReference>
<name>A0A2S0SZ32_9VIRU</name>
<feature type="compositionally biased region" description="Basic and acidic residues" evidence="13">
    <location>
        <begin position="504"/>
        <end position="524"/>
    </location>
</feature>
<evidence type="ECO:0000256" key="5">
    <source>
        <dbReference type="ARBA" id="ARBA00022723"/>
    </source>
</evidence>
<dbReference type="InterPro" id="IPR027417">
    <property type="entry name" value="P-loop_NTPase"/>
</dbReference>
<dbReference type="GO" id="GO:0042025">
    <property type="term" value="C:host cell nucleus"/>
    <property type="evidence" value="ECO:0007669"/>
    <property type="project" value="UniProtKB-SubCell"/>
</dbReference>
<evidence type="ECO:0000256" key="3">
    <source>
        <dbReference type="ARBA" id="ARBA00022705"/>
    </source>
</evidence>
<evidence type="ECO:0000256" key="11">
    <source>
        <dbReference type="ARBA" id="ARBA00023125"/>
    </source>
</evidence>
<reference evidence="16" key="1">
    <citation type="submission" date="2017-06" db="EMBL/GenBank/DDBJ databases">
        <authorList>
            <person name="Kim H.J."/>
            <person name="Triplett B.A."/>
        </authorList>
    </citation>
    <scope>NUCLEOTIDE SEQUENCE</scope>
    <source>
        <strain evidence="16">MAAV2/NYC/Manhattan/poolF1</strain>
    </source>
</reference>
<evidence type="ECO:0000256" key="10">
    <source>
        <dbReference type="ARBA" id="ARBA00023124"/>
    </source>
</evidence>
<keyword evidence="5" id="KW-0479">Metal-binding</keyword>
<reference evidence="16" key="2">
    <citation type="journal article" date="2018" name="MBio">
        <title>Viral Diversity of House Mice in New York City.</title>
        <authorList>
            <person name="Willams S.H."/>
            <person name="Che X."/>
            <person name="Garcia J.A."/>
            <person name="Klena J.D."/>
            <person name="Lee B."/>
            <person name="Muller D."/>
            <person name="Ulrich W."/>
            <person name="Corrigan R.M."/>
            <person name="Nichol S."/>
            <person name="Jain K."/>
            <person name="Lipkin W.I."/>
        </authorList>
    </citation>
    <scope>NUCLEOTIDE SEQUENCE [LARGE SCALE GENOMIC DNA]</scope>
    <source>
        <strain evidence="16">MAAV2/NYC/Manhattan/poolF1</strain>
    </source>
</reference>
<organism evidence="16 17">
    <name type="scientific">Murine adeno-associated virus 2</name>
    <dbReference type="NCBI Taxonomy" id="2171378"/>
    <lineage>
        <taxon>Viruses</taxon>
        <taxon>Monodnaviria</taxon>
        <taxon>Shotokuvirae</taxon>
        <taxon>Cossaviricota</taxon>
        <taxon>Quintoviricetes</taxon>
        <taxon>Piccovirales</taxon>
        <taxon>Parvoviridae</taxon>
        <taxon>Parvovirinae</taxon>
        <taxon>Dependoparvovirus</taxon>
        <taxon>Dependoparvovirus rodent2</taxon>
    </lineage>
</organism>
<dbReference type="PROSITE" id="PS51206">
    <property type="entry name" value="SF3_HELICASE_1"/>
    <property type="match status" value="1"/>
</dbReference>
<evidence type="ECO:0000256" key="12">
    <source>
        <dbReference type="PROSITE-ProRule" id="PRU01366"/>
    </source>
</evidence>
<dbReference type="GO" id="GO:0005524">
    <property type="term" value="F:ATP binding"/>
    <property type="evidence" value="ECO:0007669"/>
    <property type="project" value="UniProtKB-KW"/>
</dbReference>
<dbReference type="InterPro" id="IPR014015">
    <property type="entry name" value="Helicase_SF3_DNA-vir"/>
</dbReference>
<keyword evidence="2 12" id="KW-1048">Host nucleus</keyword>
<dbReference type="Pfam" id="PF01057">
    <property type="entry name" value="Parvo_NS1"/>
    <property type="match status" value="1"/>
</dbReference>
<evidence type="ECO:0000259" key="15">
    <source>
        <dbReference type="PROSITE" id="PS52022"/>
    </source>
</evidence>
<evidence type="ECO:0000256" key="8">
    <source>
        <dbReference type="ARBA" id="ARBA00022801"/>
    </source>
</evidence>
<dbReference type="SUPFAM" id="SSF55464">
    <property type="entry name" value="Origin of replication-binding domain, RBD-like"/>
    <property type="match status" value="1"/>
</dbReference>
<evidence type="ECO:0000313" key="16">
    <source>
        <dbReference type="EMBL" id="AWB14639.1"/>
    </source>
</evidence>
<keyword evidence="4 12" id="KW-0540">Nuclease</keyword>
<dbReference type="PROSITE" id="PS52022">
    <property type="entry name" value="PV_NS1_NUC"/>
    <property type="match status" value="1"/>
</dbReference>
<evidence type="ECO:0000259" key="14">
    <source>
        <dbReference type="PROSITE" id="PS51206"/>
    </source>
</evidence>
<evidence type="ECO:0000256" key="1">
    <source>
        <dbReference type="ARBA" id="ARBA00004147"/>
    </source>
</evidence>
<feature type="compositionally biased region" description="Low complexity" evidence="13">
    <location>
        <begin position="485"/>
        <end position="499"/>
    </location>
</feature>
<dbReference type="Gene3D" id="3.40.50.300">
    <property type="entry name" value="P-loop containing nucleotide triphosphate hydrolases"/>
    <property type="match status" value="1"/>
</dbReference>
<feature type="active site" description="For nuclease activity" evidence="12">
    <location>
        <position position="152"/>
    </location>
</feature>
<feature type="domain" description="SF3 helicase" evidence="14">
    <location>
        <begin position="300"/>
        <end position="455"/>
    </location>
</feature>
<dbReference type="InterPro" id="IPR014835">
    <property type="entry name" value="NS1-Nuc"/>
</dbReference>
<keyword evidence="3 12" id="KW-0235">DNA replication</keyword>
<dbReference type="SUPFAM" id="SSF52540">
    <property type="entry name" value="P-loop containing nucleoside triphosphate hydrolases"/>
    <property type="match status" value="1"/>
</dbReference>
<keyword evidence="8 12" id="KW-0378">Hydrolase</keyword>
<evidence type="ECO:0000313" key="17">
    <source>
        <dbReference type="Proteomes" id="UP000503001"/>
    </source>
</evidence>
<sequence length="565" mass="64287">MASFFEVVVKLPNDFFADLPGISDLWVETICNEELHPPDTCDFDLSLVESPYVALAERVKQEIILEWSYRAGTHKYFIQLEKGEHFFHLHVLLDCVNVKSFIFGRYVAGFRERIRDRVYSGIEPQLPDWLTSSKTKKGGSNAQRDEGYIYAYLLPKKQSELQWAWTNIPKFELAALNLNERQRLLDEKRAEDLAAEAENPKPEHNPRSFGKAAERYMALVNWLVENGITSEKEWIRADQVSYLTQNATSNGRAQIKSALDNASRIMQLTKTAIDYLIGPTPPEDVTTNRVYKIFSLNGYDPRLAGSILLGWAARRFGKRNTVWLYGPATTGKTIIARAIAHAVPFYGNVNWNNENFPFNDSVNKMLIWWEEGKITAKTVEAAKAILGGSDVRVDQKCKASQQIDTTPVIITSNTDMTLVVDGNTTTFDHKEALEDRMFQFYLFRKLDHTFGRVTKEEIRGFFKWAELNQVEVPHVFRVPRTLDISSSSPSASTVAASTSESEEPADKRPRYEQPVDNGREEKSTLDLWLEGRPTPKPMFVADLSAAKSSVFDMKVRDCPDSNKEQ</sequence>
<evidence type="ECO:0000256" key="6">
    <source>
        <dbReference type="ARBA" id="ARBA00022741"/>
    </source>
</evidence>
<dbReference type="GO" id="GO:0006260">
    <property type="term" value="P:DNA replication"/>
    <property type="evidence" value="ECO:0007669"/>
    <property type="project" value="UniProtKB-UniRule"/>
</dbReference>
<keyword evidence="11 12" id="KW-0238">DNA-binding</keyword>
<evidence type="ECO:0000256" key="9">
    <source>
        <dbReference type="ARBA" id="ARBA00022840"/>
    </source>
</evidence>
<feature type="short sequence motif" description="RCR-2" evidence="12">
    <location>
        <begin position="88"/>
        <end position="90"/>
    </location>
</feature>
<keyword evidence="17" id="KW-1185">Reference proteome</keyword>
<dbReference type="RefSeq" id="YP_010086821.1">
    <property type="nucleotide sequence ID" value="NC_055486.1"/>
</dbReference>
<keyword evidence="10 12" id="KW-0190">Covalent protein-DNA linkage</keyword>
<feature type="region of interest" description="Disordered" evidence="13">
    <location>
        <begin position="485"/>
        <end position="534"/>
    </location>
</feature>
<proteinExistence type="predicted"/>
<keyword evidence="6 12" id="KW-0547">Nucleotide-binding</keyword>
<dbReference type="Pfam" id="PF08724">
    <property type="entry name" value="Rep_N"/>
    <property type="match status" value="1"/>
</dbReference>
<dbReference type="GeneID" id="65102057"/>
<dbReference type="GO" id="GO:0003677">
    <property type="term" value="F:DNA binding"/>
    <property type="evidence" value="ECO:0007669"/>
    <property type="project" value="UniProtKB-UniRule"/>
</dbReference>
<accession>A0A2S0SZ32</accession>
<dbReference type="InterPro" id="IPR049901">
    <property type="entry name" value="PV_NS1-NUC"/>
</dbReference>
<evidence type="ECO:0000256" key="13">
    <source>
        <dbReference type="SAM" id="MobiDB-lite"/>
    </source>
</evidence>
<evidence type="ECO:0000256" key="4">
    <source>
        <dbReference type="ARBA" id="ARBA00022722"/>
    </source>
</evidence>
<dbReference type="KEGG" id="vg:65102057"/>
<dbReference type="GO" id="GO:0004519">
    <property type="term" value="F:endonuclease activity"/>
    <property type="evidence" value="ECO:0007669"/>
    <property type="project" value="UniProtKB-UniRule"/>
</dbReference>
<dbReference type="GO" id="GO:0046872">
    <property type="term" value="F:metal ion binding"/>
    <property type="evidence" value="ECO:0007669"/>
    <property type="project" value="UniProtKB-KW"/>
</dbReference>
<dbReference type="GO" id="GO:0016787">
    <property type="term" value="F:hydrolase activity"/>
    <property type="evidence" value="ECO:0007669"/>
    <property type="project" value="UniProtKB-KW"/>
</dbReference>